<protein>
    <submittedName>
        <fullName evidence="6">Leucine-rich repeat protein</fullName>
    </submittedName>
</protein>
<evidence type="ECO:0000256" key="2">
    <source>
        <dbReference type="ARBA" id="ARBA00022729"/>
    </source>
</evidence>
<accession>A0ABQ5F9S2</accession>
<dbReference type="EMBL" id="BQNB010017129">
    <property type="protein sequence ID" value="GJT59663.1"/>
    <property type="molecule type" value="Genomic_DNA"/>
</dbReference>
<organism evidence="6 7">
    <name type="scientific">Tanacetum coccineum</name>
    <dbReference type="NCBI Taxonomy" id="301880"/>
    <lineage>
        <taxon>Eukaryota</taxon>
        <taxon>Viridiplantae</taxon>
        <taxon>Streptophyta</taxon>
        <taxon>Embryophyta</taxon>
        <taxon>Tracheophyta</taxon>
        <taxon>Spermatophyta</taxon>
        <taxon>Magnoliopsida</taxon>
        <taxon>eudicotyledons</taxon>
        <taxon>Gunneridae</taxon>
        <taxon>Pentapetalae</taxon>
        <taxon>asterids</taxon>
        <taxon>campanulids</taxon>
        <taxon>Asterales</taxon>
        <taxon>Asteraceae</taxon>
        <taxon>Asteroideae</taxon>
        <taxon>Anthemideae</taxon>
        <taxon>Anthemidinae</taxon>
        <taxon>Tanacetum</taxon>
    </lineage>
</organism>
<keyword evidence="1" id="KW-0433">Leucine-rich repeat</keyword>
<sequence length="369" mass="40478">MSVKISTWIMFVSLFLRLHPIATASSGRCLDDQKSLLLSLRNGLGFDSKLSSKLLSWNRSMECCIWAGVYCDEAGHVTGLFLNNDHISGKVYLDVFGKFKYLQDLDLADNNVTVIPNTKESSFSSLANLTRLLLASCKMNEIPDLRNLPTLRTLDLSGNLLKGEIPIWIWNLGNGSLGSLKLSQNKFSSLQKPFTFPLTLNVLDLSSNKLKGDIPVPPAEIYVLNYSNNEFGSSIPVDFGNALAYAYSFSISNSKVVGVIPKSINNAEFLRVLDLSSNALTGPIPVDGSMQYLESLDLSLNKLSGRIPEQLTSIMTLEFLNVSYNRLSGKIPQGGVLRFPTFTNLSFEGNKGLCGPPLSKTCGTSNKRI</sequence>
<dbReference type="PANTHER" id="PTHR48060">
    <property type="entry name" value="DNA DAMAGE-REPAIR/TOLERATION PROTEIN DRT100"/>
    <property type="match status" value="1"/>
</dbReference>
<reference evidence="6" key="2">
    <citation type="submission" date="2022-01" db="EMBL/GenBank/DDBJ databases">
        <authorList>
            <person name="Yamashiro T."/>
            <person name="Shiraishi A."/>
            <person name="Satake H."/>
            <person name="Nakayama K."/>
        </authorList>
    </citation>
    <scope>NUCLEOTIDE SEQUENCE</scope>
</reference>
<evidence type="ECO:0000256" key="3">
    <source>
        <dbReference type="ARBA" id="ARBA00022737"/>
    </source>
</evidence>
<name>A0ABQ5F9S2_9ASTR</name>
<keyword evidence="7" id="KW-1185">Reference proteome</keyword>
<proteinExistence type="predicted"/>
<dbReference type="InterPro" id="IPR053211">
    <property type="entry name" value="DNA_repair-toleration"/>
</dbReference>
<dbReference type="InterPro" id="IPR032675">
    <property type="entry name" value="LRR_dom_sf"/>
</dbReference>
<dbReference type="InterPro" id="IPR001611">
    <property type="entry name" value="Leu-rich_rpt"/>
</dbReference>
<dbReference type="PANTHER" id="PTHR48060:SF20">
    <property type="entry name" value="LEUCINE-RICH REPEAT-CONTAINING N-TERMINAL PLANT-TYPE DOMAIN-CONTAINING PROTEIN"/>
    <property type="match status" value="1"/>
</dbReference>
<reference evidence="6" key="1">
    <citation type="journal article" date="2022" name="Int. J. Mol. Sci.">
        <title>Draft Genome of Tanacetum Coccineum: Genomic Comparison of Closely Related Tanacetum-Family Plants.</title>
        <authorList>
            <person name="Yamashiro T."/>
            <person name="Shiraishi A."/>
            <person name="Nakayama K."/>
            <person name="Satake H."/>
        </authorList>
    </citation>
    <scope>NUCLEOTIDE SEQUENCE</scope>
</reference>
<dbReference type="SUPFAM" id="SSF52058">
    <property type="entry name" value="L domain-like"/>
    <property type="match status" value="1"/>
</dbReference>
<evidence type="ECO:0000256" key="4">
    <source>
        <dbReference type="SAM" id="SignalP"/>
    </source>
</evidence>
<gene>
    <name evidence="6" type="ORF">Tco_1003196</name>
</gene>
<dbReference type="Gene3D" id="3.80.10.10">
    <property type="entry name" value="Ribonuclease Inhibitor"/>
    <property type="match status" value="2"/>
</dbReference>
<evidence type="ECO:0000313" key="6">
    <source>
        <dbReference type="EMBL" id="GJT59663.1"/>
    </source>
</evidence>
<evidence type="ECO:0000313" key="7">
    <source>
        <dbReference type="Proteomes" id="UP001151760"/>
    </source>
</evidence>
<dbReference type="Proteomes" id="UP001151760">
    <property type="component" value="Unassembled WGS sequence"/>
</dbReference>
<keyword evidence="2 4" id="KW-0732">Signal</keyword>
<evidence type="ECO:0000259" key="5">
    <source>
        <dbReference type="Pfam" id="PF08263"/>
    </source>
</evidence>
<dbReference type="Pfam" id="PF00560">
    <property type="entry name" value="LRR_1"/>
    <property type="match status" value="5"/>
</dbReference>
<feature type="signal peptide" evidence="4">
    <location>
        <begin position="1"/>
        <end position="24"/>
    </location>
</feature>
<feature type="chain" id="PRO_5045434926" evidence="4">
    <location>
        <begin position="25"/>
        <end position="369"/>
    </location>
</feature>
<evidence type="ECO:0000256" key="1">
    <source>
        <dbReference type="ARBA" id="ARBA00022614"/>
    </source>
</evidence>
<dbReference type="InterPro" id="IPR013210">
    <property type="entry name" value="LRR_N_plant-typ"/>
</dbReference>
<dbReference type="PRINTS" id="PR00019">
    <property type="entry name" value="LEURICHRPT"/>
</dbReference>
<dbReference type="Pfam" id="PF08263">
    <property type="entry name" value="LRRNT_2"/>
    <property type="match status" value="1"/>
</dbReference>
<comment type="caution">
    <text evidence="6">The sequence shown here is derived from an EMBL/GenBank/DDBJ whole genome shotgun (WGS) entry which is preliminary data.</text>
</comment>
<feature type="domain" description="Leucine-rich repeat-containing N-terminal plant-type" evidence="5">
    <location>
        <begin position="31"/>
        <end position="72"/>
    </location>
</feature>
<keyword evidence="3" id="KW-0677">Repeat</keyword>